<sequence>MHSTTTSCGNPLEGVAIDQPRPIKVICIGAGFSGILTAIRFPQQIPNLNLTIYEKNPDIGGTWYENTYAGVGCDVPSHVYQYSFAGNPNWTKFYAGGAEIQQYLKDVAWRYDVEKYVRLQHHFEKADWDERAQKWIVTMLTDSADILIKGTGILNKWKWPEIKGLQSFKGQLMHTAGWDPEFDWTDKAVALIGAGSSGIQVLPHIQPKAKRVYHYMRGKTWISPVGYAAEVGGGKNRDYTFEERKEFSENPSKYQDYRHLVEGVMNKSQLSTFLGTDEQKQLWVESTSFMKNKLKRKPEIFDSLLPSFPPGCRRLTPGPGYLEALVEDNVTFVGAGIRNVTENGLFDTNGDFHEVDAIICATGFDYSWSTADTPITGRNGMTLEDMWSPCPEAYMGVTVPSIPNFFMYLGPAGAPGSGSFVTMLEFVVDYIIKCVRKLQREHISSLEPTMDAHNDFVQHTNQYFEKTIFTYPCKSWFKRNSETGRIVGVWPGSSVHARIAMENPRWEDFSYVRKPDQQENRFNWFGNGLTLAQENCEKTTQYLDEVDIPPVINKHPRPTRGMHKAGVFSGKWWLSERL</sequence>
<protein>
    <submittedName>
        <fullName evidence="2">Uncharacterized protein</fullName>
    </submittedName>
</protein>
<reference evidence="2 3" key="1">
    <citation type="journal article" date="2021" name="Nat. Commun.">
        <title>Genetic determinants of endophytism in the Arabidopsis root mycobiome.</title>
        <authorList>
            <person name="Mesny F."/>
            <person name="Miyauchi S."/>
            <person name="Thiergart T."/>
            <person name="Pickel B."/>
            <person name="Atanasova L."/>
            <person name="Karlsson M."/>
            <person name="Huettel B."/>
            <person name="Barry K.W."/>
            <person name="Haridas S."/>
            <person name="Chen C."/>
            <person name="Bauer D."/>
            <person name="Andreopoulos W."/>
            <person name="Pangilinan J."/>
            <person name="LaButti K."/>
            <person name="Riley R."/>
            <person name="Lipzen A."/>
            <person name="Clum A."/>
            <person name="Drula E."/>
            <person name="Henrissat B."/>
            <person name="Kohler A."/>
            <person name="Grigoriev I.V."/>
            <person name="Martin F.M."/>
            <person name="Hacquard S."/>
        </authorList>
    </citation>
    <scope>NUCLEOTIDE SEQUENCE [LARGE SCALE GENOMIC DNA]</scope>
    <source>
        <strain evidence="2 3">MPI-CAGE-CH-0241</strain>
    </source>
</reference>
<evidence type="ECO:0000313" key="3">
    <source>
        <dbReference type="Proteomes" id="UP000777438"/>
    </source>
</evidence>
<evidence type="ECO:0000256" key="1">
    <source>
        <dbReference type="ARBA" id="ARBA00010139"/>
    </source>
</evidence>
<organism evidence="2 3">
    <name type="scientific">Thelonectria olida</name>
    <dbReference type="NCBI Taxonomy" id="1576542"/>
    <lineage>
        <taxon>Eukaryota</taxon>
        <taxon>Fungi</taxon>
        <taxon>Dikarya</taxon>
        <taxon>Ascomycota</taxon>
        <taxon>Pezizomycotina</taxon>
        <taxon>Sordariomycetes</taxon>
        <taxon>Hypocreomycetidae</taxon>
        <taxon>Hypocreales</taxon>
        <taxon>Nectriaceae</taxon>
        <taxon>Thelonectria</taxon>
    </lineage>
</organism>
<comment type="similarity">
    <text evidence="1">Belongs to the FAD-binding monooxygenase family.</text>
</comment>
<dbReference type="Pfam" id="PF13450">
    <property type="entry name" value="NAD_binding_8"/>
    <property type="match status" value="1"/>
</dbReference>
<comment type="caution">
    <text evidence="2">The sequence shown here is derived from an EMBL/GenBank/DDBJ whole genome shotgun (WGS) entry which is preliminary data.</text>
</comment>
<dbReference type="PANTHER" id="PTHR42877:SF7">
    <property type="entry name" value="FLAVIN-BINDING MONOOXYGENASE-RELATED"/>
    <property type="match status" value="1"/>
</dbReference>
<name>A0A9P8VQF2_9HYPO</name>
<dbReference type="EMBL" id="JAGPYM010000046">
    <property type="protein sequence ID" value="KAH6873428.1"/>
    <property type="molecule type" value="Genomic_DNA"/>
</dbReference>
<proteinExistence type="inferred from homology"/>
<evidence type="ECO:0000313" key="2">
    <source>
        <dbReference type="EMBL" id="KAH6873428.1"/>
    </source>
</evidence>
<dbReference type="Gene3D" id="3.50.50.60">
    <property type="entry name" value="FAD/NAD(P)-binding domain"/>
    <property type="match status" value="2"/>
</dbReference>
<gene>
    <name evidence="2" type="ORF">B0T10DRAFT_567844</name>
</gene>
<keyword evidence="3" id="KW-1185">Reference proteome</keyword>
<accession>A0A9P8VQF2</accession>
<dbReference type="InterPro" id="IPR051209">
    <property type="entry name" value="FAD-bind_Monooxygenase_sf"/>
</dbReference>
<dbReference type="SUPFAM" id="SSF51905">
    <property type="entry name" value="FAD/NAD(P)-binding domain"/>
    <property type="match status" value="3"/>
</dbReference>
<dbReference type="OrthoDB" id="74360at2759"/>
<dbReference type="InterPro" id="IPR036188">
    <property type="entry name" value="FAD/NAD-bd_sf"/>
</dbReference>
<dbReference type="Proteomes" id="UP000777438">
    <property type="component" value="Unassembled WGS sequence"/>
</dbReference>
<dbReference type="AlphaFoldDB" id="A0A9P8VQF2"/>
<dbReference type="PANTHER" id="PTHR42877">
    <property type="entry name" value="L-ORNITHINE N(5)-MONOOXYGENASE-RELATED"/>
    <property type="match status" value="1"/>
</dbReference>